<dbReference type="Pfam" id="PF00144">
    <property type="entry name" value="Beta-lactamase"/>
    <property type="match status" value="1"/>
</dbReference>
<dbReference type="Proteomes" id="UP000269998">
    <property type="component" value="Chromosome"/>
</dbReference>
<accession>A0A447GDB4</accession>
<feature type="region of interest" description="Disordered" evidence="1">
    <location>
        <begin position="1"/>
        <end position="42"/>
    </location>
</feature>
<dbReference type="Gene3D" id="3.40.710.10">
    <property type="entry name" value="DD-peptidase/beta-lactamase superfamily"/>
    <property type="match status" value="1"/>
</dbReference>
<proteinExistence type="predicted"/>
<organism evidence="3 4">
    <name type="scientific">Mycobacterium basiliense</name>
    <dbReference type="NCBI Taxonomy" id="2094119"/>
    <lineage>
        <taxon>Bacteria</taxon>
        <taxon>Bacillati</taxon>
        <taxon>Actinomycetota</taxon>
        <taxon>Actinomycetes</taxon>
        <taxon>Mycobacteriales</taxon>
        <taxon>Mycobacteriaceae</taxon>
        <taxon>Mycobacterium</taxon>
    </lineage>
</organism>
<reference evidence="4" key="1">
    <citation type="submission" date="2018-02" db="EMBL/GenBank/DDBJ databases">
        <authorList>
            <person name="Seth-Smith MB H."/>
            <person name="Seth-Smith H."/>
        </authorList>
    </citation>
    <scope>NUCLEOTIDE SEQUENCE [LARGE SCALE GENOMIC DNA]</scope>
</reference>
<dbReference type="PANTHER" id="PTHR43283:SF3">
    <property type="entry name" value="BETA-LACTAMASE FAMILY PROTEIN (AFU_ORTHOLOGUE AFUA_5G07500)"/>
    <property type="match status" value="1"/>
</dbReference>
<sequence length="453" mass="49339">MRQPAWKPFPRSNDRARGAKAADDVHVRGPGSAGRQSPDCRARRRHAANLNRVNLGGNQAAIREVCDAGLLSGAVTVVWHNGEVLQVNEVGYQDVDAGLPMRRDTLFRIASMTKPVTVAAAMSLVDEGKLTLRDPVTRWAPELANLTVLDDPHGPVDQVHRARRPILVEDLLTHTSGLAYSFSVSGPISRAYMRLPFGQGSDAWLAELAALPLVHQPGERVTYSHAIDVLGVIVSRIDDKPCHQVLEERVLGPAGMVDTGFFVSTEARGRVATMYRLDEQNRLRHDVMGPPRVMPPKFCNAGGGLYSTADDYLRLIRMLLGGGMIDGVRVLSAESARLMRTDRLSDEHKRHNFLGAPFWVGRGFGLNLSVVTDPAKSAPLFGPGGLGTFSWPGAYGTWWQADPAANLVLLYLIQHCPDLSVNAADAVAGNPGLAKLRTAQPRFVRHTYRALGL</sequence>
<dbReference type="InterPro" id="IPR001466">
    <property type="entry name" value="Beta-lactam-related"/>
</dbReference>
<dbReference type="InterPro" id="IPR050789">
    <property type="entry name" value="Diverse_Enzym_Activities"/>
</dbReference>
<evidence type="ECO:0000259" key="2">
    <source>
        <dbReference type="Pfam" id="PF00144"/>
    </source>
</evidence>
<name>A0A447GDB4_9MYCO</name>
<dbReference type="EMBL" id="LR130759">
    <property type="protein sequence ID" value="VDM88453.1"/>
    <property type="molecule type" value="Genomic_DNA"/>
</dbReference>
<evidence type="ECO:0000256" key="1">
    <source>
        <dbReference type="SAM" id="MobiDB-lite"/>
    </source>
</evidence>
<dbReference type="InterPro" id="IPR012338">
    <property type="entry name" value="Beta-lactam/transpept-like"/>
</dbReference>
<evidence type="ECO:0000313" key="3">
    <source>
        <dbReference type="EMBL" id="VDM88453.1"/>
    </source>
</evidence>
<dbReference type="GO" id="GO:0016787">
    <property type="term" value="F:hydrolase activity"/>
    <property type="evidence" value="ECO:0007669"/>
    <property type="project" value="UniProtKB-KW"/>
</dbReference>
<dbReference type="AlphaFoldDB" id="A0A447GDB4"/>
<evidence type="ECO:0000313" key="4">
    <source>
        <dbReference type="Proteomes" id="UP000269998"/>
    </source>
</evidence>
<dbReference type="SUPFAM" id="SSF56601">
    <property type="entry name" value="beta-lactamase/transpeptidase-like"/>
    <property type="match status" value="1"/>
</dbReference>
<feature type="domain" description="Beta-lactamase-related" evidence="2">
    <location>
        <begin position="63"/>
        <end position="415"/>
    </location>
</feature>
<dbReference type="EC" id="3.1.1.-" evidence="3"/>
<keyword evidence="3" id="KW-0378">Hydrolase</keyword>
<protein>
    <submittedName>
        <fullName evidence="3">Esterase EstB</fullName>
        <ecNumber evidence="3">3.1.1.-</ecNumber>
    </submittedName>
</protein>
<feature type="compositionally biased region" description="Basic and acidic residues" evidence="1">
    <location>
        <begin position="12"/>
        <end position="27"/>
    </location>
</feature>
<gene>
    <name evidence="3" type="primary">estB_1</name>
    <name evidence="3" type="ORF">MB901379_02015</name>
</gene>
<keyword evidence="4" id="KW-1185">Reference proteome</keyword>
<dbReference type="PANTHER" id="PTHR43283">
    <property type="entry name" value="BETA-LACTAMASE-RELATED"/>
    <property type="match status" value="1"/>
</dbReference>
<dbReference type="KEGG" id="mbai:MB901379_02015"/>